<dbReference type="EMBL" id="KX344445">
    <property type="protein sequence ID" value="ANT41065.1"/>
    <property type="molecule type" value="Genomic_DNA"/>
</dbReference>
<dbReference type="KEGG" id="vg:29080462"/>
<sequence>MSRADSGWEYGEWGVRWAPTTECAIAELTYDKYGQEYEELHASLVNIARAAQRDAAERLMEAGFTEAAELIFPEYPEETE</sequence>
<evidence type="ECO:0000313" key="2">
    <source>
        <dbReference type="Proteomes" id="UP000202682"/>
    </source>
</evidence>
<keyword evidence="2" id="KW-1185">Reference proteome</keyword>
<organism evidence="1 2">
    <name type="scientific">Streptomyces phage Nanodon</name>
    <dbReference type="NCBI Taxonomy" id="1873777"/>
    <lineage>
        <taxon>Viruses</taxon>
        <taxon>Duplodnaviria</taxon>
        <taxon>Heunggongvirae</taxon>
        <taxon>Uroviricota</taxon>
        <taxon>Caudoviricetes</taxon>
        <taxon>Arquatrovirinae</taxon>
        <taxon>Likavirus</taxon>
        <taxon>Likavirus nanodon</taxon>
    </lineage>
</organism>
<name>A0A1B1PA83_9CAUD</name>
<dbReference type="RefSeq" id="YP_009287845.1">
    <property type="nucleotide sequence ID" value="NC_031078.1"/>
</dbReference>
<accession>A0A1B1PA83</accession>
<dbReference type="OrthoDB" id="24458at10239"/>
<dbReference type="GeneID" id="29080462"/>
<reference evidence="2" key="1">
    <citation type="submission" date="2016-05" db="EMBL/GenBank/DDBJ databases">
        <authorList>
            <person name="Adebesin M.O."/>
            <person name="Ahama K."/>
            <person name="Alekasir E.M.M."/>
            <person name="Ali S."/>
            <person name="Aligholizadeh E."/>
            <person name="Allison J.M."/>
            <person name="Alzaher A."/>
            <person name="Andaya C.D."/>
            <person name="Asfaw S."/>
            <person name="Bansal N."/>
            <person name="Beauchard M.A."/>
            <person name="Betancourt K.A."/>
            <person name="Bhatia B."/>
            <person name="Boretti N.A."/>
            <person name="Brondi J.N."/>
            <person name="Byrd C.E."/>
            <person name="Cao A."/>
            <person name="Cardosa E.A."/>
            <person name="Carter A."/>
            <person name="Chen S."/>
            <person name="Chen Y."/>
            <person name="Clara Vega K."/>
            <person name="Cobuzzi M."/>
            <person name="Conn O.L."/>
            <person name="Crosby I.A."/>
            <person name="Daly S.B."/>
            <person name="DePaz I.X."/>
            <person name="Dhaurali S."/>
            <person name="Dowdy K.M."/>
            <person name="Edokobi N.B."/>
            <person name="Ekanayake A.B."/>
            <person name="Ekekwe S.O."/>
            <person name="Emond M.A."/>
            <person name="Endres L."/>
            <person name="Eng S."/>
            <person name="Felkoski S.A."/>
            <person name="Gant C.D."/>
            <person name="Gaskin B."/>
            <person name="Gondal S."/>
            <person name="Gutmann J."/>
            <person name="Ha T.-A."/>
            <person name="Habteyes H."/>
            <person name="Hariri O."/>
            <person name="Healey R.M."/>
            <person name="Heins J.L."/>
            <person name="Henderson A.L."/>
            <person name="Hernandez F.M.D."/>
            <person name="Hoang P.T."/>
            <person name="Hope K.T."/>
            <person name="Husna A."/>
            <person name="Hussain A."/>
            <person name="Imani O."/>
            <person name="Jackson N.L."/>
            <person name="Jacob V.M."/>
            <person name="Kang C."/>
            <person name="Kantov R.M."/>
            <person name="Kavuru S."/>
            <person name="Kerr M.S.-J.E."/>
            <person name="Khan O.A."/>
            <person name="Khan T.M."/>
            <person name="King T."/>
            <person name="Kulkarni R."/>
            <person name="Li A."/>
            <person name="Maczka C."/>
            <person name="Maisonet E."/>
            <person name="Majethia P.M."/>
            <person name="Malik D.A."/>
            <person name="Mariam A."/>
            <person name="Marquess E.B."/>
            <person name="Mattison J."/>
            <person name="McDonald N."/>
            <person name="Mehr S."/>
            <person name="Mengers S.R."/>
            <person name="Michaels D.P."/>
            <person name="Mondal S."/>
            <person name="Monney de Bebohi F."/>
            <person name="Nakhleh S.I."/>
            <person name="Ndubuizu N.C."/>
            <person name="Nguyen A.H."/>
            <person name="Nguyen K.M."/>
            <person name="Nguyen M.T."/>
            <person name="Nicholas M.L."/>
            <person name="Nimalan J.P."/>
            <person name="O'Connell R.A."/>
            <person name="Odoi E."/>
            <person name="Ojo L."/>
            <person name="Okoye A.E."/>
            <person name="Olateru-Olagbegi O."/>
            <person name="Osei K.V."/>
            <person name="Osei-Tutu A."/>
            <person name="Palilla A.M."/>
            <person name="Pancholi S."/>
            <person name="Park J.H.M."/>
            <person name="Patel K."/>
            <person name="Patel P."/>
            <person name="Pennington E."/>
            <person name="Peterson R.E."/>
            <person name="Pon J."/>
            <person name="Pourkarim H."/>
            <person name="Reed M.L."/>
            <person name="Rottman V."/>
            <person name="Salazar J."/>
            <person name="Samet S."/>
            <person name="Sendze O."/>
            <person name="Stelmack M.A."/>
            <person name="Stinnett R."/>
            <person name="Tchouaga A.L.N."/>
            <person name="Thompson E.M."/>
            <person name="Tran N.G."/>
            <person name="Truong T."/>
            <person name="Udo J.A."/>
            <person name="Verona L.T."/>
            <person name="Vu T.-Q."/>
            <person name="Wade J."/>
            <person name="Wang N.Q."/>
            <person name="Waters Z.M."/>
            <person name="Wellman R.J."/>
            <person name="Woldegabreal S."/>
            <person name="Yee A.C."/>
            <person name="Yirefu M."/>
            <person name="Zahangir S."/>
            <person name="Zhai Y."/>
            <person name="Devine C.L."/>
            <person name="Liao K."/>
            <person name="Prasad P.K."/>
            <person name="Ruthenberg K.J."/>
            <person name="Shonk J.A."/>
            <person name="Way M."/>
            <person name="Yousufi H.K."/>
            <person name="Cao L."/>
            <person name="Fox J."/>
            <person name="Hobbs E."/>
            <person name="Kilic S."/>
            <person name="Nunn R."/>
            <person name="Patel R."/>
            <person name="Rubenstein M."/>
            <person name="Erill I."/>
            <person name="Caruso S.M."/>
            <person name="Hughes L.E."/>
            <person name="Garlena R.A."/>
            <person name="Russell D.A."/>
            <person name="Pope W.H."/>
            <person name="Jacobs-Sera D."/>
            <person name="Hendrix R.W."/>
            <person name="Hatfull G.F."/>
        </authorList>
    </citation>
    <scope>NUCLEOTIDE SEQUENCE [LARGE SCALE GENOMIC DNA]</scope>
</reference>
<evidence type="ECO:0000313" key="1">
    <source>
        <dbReference type="EMBL" id="ANT41065.1"/>
    </source>
</evidence>
<proteinExistence type="predicted"/>
<dbReference type="Proteomes" id="UP000202682">
    <property type="component" value="Segment"/>
</dbReference>
<gene>
    <name evidence="1" type="ORF">SEA_NANODON_61</name>
</gene>
<protein>
    <submittedName>
        <fullName evidence="1">Uncharacterized protein</fullName>
    </submittedName>
</protein>